<comment type="caution">
    <text evidence="1">The sequence shown here is derived from an EMBL/GenBank/DDBJ whole genome shotgun (WGS) entry which is preliminary data.</text>
</comment>
<dbReference type="Proteomes" id="UP000660380">
    <property type="component" value="Unassembled WGS sequence"/>
</dbReference>
<evidence type="ECO:0000313" key="2">
    <source>
        <dbReference type="Proteomes" id="UP000660380"/>
    </source>
</evidence>
<dbReference type="EMBL" id="JACJTA010000126">
    <property type="protein sequence ID" value="MBD2609086.1"/>
    <property type="molecule type" value="Genomic_DNA"/>
</dbReference>
<keyword evidence="2" id="KW-1185">Reference proteome</keyword>
<accession>A0ABR8GZT7</accession>
<reference evidence="1 2" key="1">
    <citation type="journal article" date="2020" name="ISME J.">
        <title>Comparative genomics reveals insights into cyanobacterial evolution and habitat adaptation.</title>
        <authorList>
            <person name="Chen M.Y."/>
            <person name="Teng W.K."/>
            <person name="Zhao L."/>
            <person name="Hu C.X."/>
            <person name="Zhou Y.K."/>
            <person name="Han B.P."/>
            <person name="Song L.R."/>
            <person name="Shu W.S."/>
        </authorList>
    </citation>
    <scope>NUCLEOTIDE SEQUENCE [LARGE SCALE GENOMIC DNA]</scope>
    <source>
        <strain evidence="1 2">FACHB-248</strain>
    </source>
</reference>
<organism evidence="1 2">
    <name type="scientific">Scytonema hofmannii FACHB-248</name>
    <dbReference type="NCBI Taxonomy" id="1842502"/>
    <lineage>
        <taxon>Bacteria</taxon>
        <taxon>Bacillati</taxon>
        <taxon>Cyanobacteriota</taxon>
        <taxon>Cyanophyceae</taxon>
        <taxon>Nostocales</taxon>
        <taxon>Scytonemataceae</taxon>
        <taxon>Scytonema</taxon>
    </lineage>
</organism>
<gene>
    <name evidence="1" type="ORF">H6G81_32365</name>
</gene>
<protein>
    <submittedName>
        <fullName evidence="1">Uncharacterized protein</fullName>
    </submittedName>
</protein>
<evidence type="ECO:0000313" key="1">
    <source>
        <dbReference type="EMBL" id="MBD2609086.1"/>
    </source>
</evidence>
<sequence>MLATILQPEINLIHPVCLQEANHLCKQLELAQLATDKFVGCEISFSDFLELMELAEVNIDDYLLTIENNLLEVGANI</sequence>
<name>A0ABR8GZT7_9CYAN</name>
<proteinExistence type="predicted"/>
<dbReference type="RefSeq" id="WP_029634454.1">
    <property type="nucleotide sequence ID" value="NZ_JACJTA010000126.1"/>
</dbReference>